<evidence type="ECO:0000313" key="3">
    <source>
        <dbReference type="EMBL" id="OZG52114.1"/>
    </source>
</evidence>
<keyword evidence="4" id="KW-1185">Reference proteome</keyword>
<dbReference type="InterPro" id="IPR001387">
    <property type="entry name" value="Cro/C1-type_HTH"/>
</dbReference>
<feature type="region of interest" description="Disordered" evidence="1">
    <location>
        <begin position="249"/>
        <end position="268"/>
    </location>
</feature>
<dbReference type="EMBL" id="MWWR01000005">
    <property type="protein sequence ID" value="OZG52114.1"/>
    <property type="molecule type" value="Genomic_DNA"/>
</dbReference>
<comment type="caution">
    <text evidence="3">The sequence shown here is derived from an EMBL/GenBank/DDBJ whole genome shotgun (WGS) entry which is preliminary data.</text>
</comment>
<evidence type="ECO:0000259" key="2">
    <source>
        <dbReference type="PROSITE" id="PS50943"/>
    </source>
</evidence>
<proteinExistence type="predicted"/>
<dbReference type="Gene3D" id="1.10.260.40">
    <property type="entry name" value="lambda repressor-like DNA-binding domains"/>
    <property type="match status" value="1"/>
</dbReference>
<gene>
    <name evidence="3" type="ORF">PSRA_0664</name>
</gene>
<evidence type="ECO:0000256" key="1">
    <source>
        <dbReference type="SAM" id="MobiDB-lite"/>
    </source>
</evidence>
<dbReference type="Proteomes" id="UP000216725">
    <property type="component" value="Unassembled WGS sequence"/>
</dbReference>
<dbReference type="CDD" id="cd00093">
    <property type="entry name" value="HTH_XRE"/>
    <property type="match status" value="1"/>
</dbReference>
<protein>
    <recommendedName>
        <fullName evidence="2">HTH cro/C1-type domain-containing protein</fullName>
    </recommendedName>
</protein>
<feature type="compositionally biased region" description="Low complexity" evidence="1">
    <location>
        <begin position="141"/>
        <end position="152"/>
    </location>
</feature>
<dbReference type="InterPro" id="IPR010982">
    <property type="entry name" value="Lambda_DNA-bd_dom_sf"/>
</dbReference>
<accession>A0A261EZ27</accession>
<reference evidence="3 4" key="1">
    <citation type="journal article" date="2017" name="BMC Genomics">
        <title>Comparative genomic and phylogenomic analyses of the Bifidobacteriaceae family.</title>
        <authorList>
            <person name="Lugli G.A."/>
            <person name="Milani C."/>
            <person name="Turroni F."/>
            <person name="Duranti S."/>
            <person name="Mancabelli L."/>
            <person name="Mangifesta M."/>
            <person name="Ferrario C."/>
            <person name="Modesto M."/>
            <person name="Mattarelli P."/>
            <person name="Jiri K."/>
            <person name="van Sinderen D."/>
            <person name="Ventura M."/>
        </authorList>
    </citation>
    <scope>NUCLEOTIDE SEQUENCE [LARGE SCALE GENOMIC DNA]</scope>
    <source>
        <strain evidence="3 4">DSM 24742</strain>
    </source>
</reference>
<organism evidence="3 4">
    <name type="scientific">Pseudoscardovia radai</name>
    <dbReference type="NCBI Taxonomy" id="987066"/>
    <lineage>
        <taxon>Bacteria</taxon>
        <taxon>Bacillati</taxon>
        <taxon>Actinomycetota</taxon>
        <taxon>Actinomycetes</taxon>
        <taxon>Bifidobacteriales</taxon>
        <taxon>Bifidobacteriaceae</taxon>
        <taxon>Pseudoscardovia</taxon>
    </lineage>
</organism>
<evidence type="ECO:0000313" key="4">
    <source>
        <dbReference type="Proteomes" id="UP000216725"/>
    </source>
</evidence>
<dbReference type="PROSITE" id="PS50943">
    <property type="entry name" value="HTH_CROC1"/>
    <property type="match status" value="1"/>
</dbReference>
<feature type="region of interest" description="Disordered" evidence="1">
    <location>
        <begin position="123"/>
        <end position="157"/>
    </location>
</feature>
<feature type="domain" description="HTH cro/C1-type" evidence="2">
    <location>
        <begin position="65"/>
        <end position="84"/>
    </location>
</feature>
<name>A0A261EZ27_9BIFI</name>
<sequence length="268" mass="29342">MDDISQGRAAIWRKRLKRCMDERGLTQLAFVSQLNRQFLTKYHQKDISRWLNTGNRTASGVIGFPKYETMMLIAEFFNVDVGYLTGESDEETFSMQRACDFTGLDSTAVRNIRDWTGAGASCGAKDGNAGDSQDGVDDTLDGGAADADMAPSDADDAAARELRRRTIDAFLGSEEFPKLVGNMLTLCEMSSMWRDSPEKFASVMASVAEESDLQAGFTAELMVNAFYGIANVSFQQLLHNAYPIPDRSKINDLDDGAADDGDTSRSGT</sequence>
<dbReference type="AlphaFoldDB" id="A0A261EZ27"/>
<dbReference type="GO" id="GO:0003677">
    <property type="term" value="F:DNA binding"/>
    <property type="evidence" value="ECO:0007669"/>
    <property type="project" value="InterPro"/>
</dbReference>
<dbReference type="SUPFAM" id="SSF47413">
    <property type="entry name" value="lambda repressor-like DNA-binding domains"/>
    <property type="match status" value="1"/>
</dbReference>